<feature type="transmembrane region" description="Helical" evidence="1">
    <location>
        <begin position="165"/>
        <end position="182"/>
    </location>
</feature>
<gene>
    <name evidence="2" type="ORF">ENW83_04885</name>
</gene>
<dbReference type="PANTHER" id="PTHR35864">
    <property type="entry name" value="ZINC METALLOPROTEASE MJ0611-RELATED"/>
    <property type="match status" value="1"/>
</dbReference>
<feature type="transmembrane region" description="Helical" evidence="1">
    <location>
        <begin position="21"/>
        <end position="46"/>
    </location>
</feature>
<proteinExistence type="predicted"/>
<protein>
    <recommendedName>
        <fullName evidence="3">Site-2 protease family protein</fullName>
    </recommendedName>
</protein>
<accession>A0A7J3SLL7</accession>
<feature type="transmembrane region" description="Helical" evidence="1">
    <location>
        <begin position="71"/>
        <end position="95"/>
    </location>
</feature>
<evidence type="ECO:0000313" key="2">
    <source>
        <dbReference type="EMBL" id="HGZ60521.1"/>
    </source>
</evidence>
<dbReference type="InterPro" id="IPR052348">
    <property type="entry name" value="Metallopeptidase_M50B"/>
</dbReference>
<keyword evidence="1" id="KW-0472">Membrane</keyword>
<feature type="transmembrane region" description="Helical" evidence="1">
    <location>
        <begin position="107"/>
        <end position="126"/>
    </location>
</feature>
<keyword evidence="1" id="KW-0812">Transmembrane</keyword>
<organism evidence="2">
    <name type="scientific">Fervidicoccus fontis</name>
    <dbReference type="NCBI Taxonomy" id="683846"/>
    <lineage>
        <taxon>Archaea</taxon>
        <taxon>Thermoproteota</taxon>
        <taxon>Thermoprotei</taxon>
        <taxon>Fervidicoccales</taxon>
        <taxon>Fervidicoccaceae</taxon>
        <taxon>Fervidicoccus</taxon>
    </lineage>
</organism>
<dbReference type="PANTHER" id="PTHR35864:SF1">
    <property type="entry name" value="ZINC METALLOPROTEASE YWHC-RELATED"/>
    <property type="match status" value="1"/>
</dbReference>
<evidence type="ECO:0008006" key="3">
    <source>
        <dbReference type="Google" id="ProtNLM"/>
    </source>
</evidence>
<sequence>MATSIVYKINQREEFALGIGALAVVLALVGKFSYLGIASVLIGFLLHEMAHRYFARRALCSSRFVLDPLGLLLTIVSSFLPIAFLAPGYVGIYCYGNILKKRDMMRISAAGIMTNLVISVIAIALYNLWPSFFSVLSVINAWFALFNLIPIGPFDGAKIFKLNKLVWGAFFVSSLALYLFWVI</sequence>
<comment type="caution">
    <text evidence="2">The sequence shown here is derived from an EMBL/GenBank/DDBJ whole genome shotgun (WGS) entry which is preliminary data.</text>
</comment>
<keyword evidence="1" id="KW-1133">Transmembrane helix</keyword>
<feature type="transmembrane region" description="Helical" evidence="1">
    <location>
        <begin position="132"/>
        <end position="153"/>
    </location>
</feature>
<reference evidence="2" key="1">
    <citation type="journal article" date="2020" name="mSystems">
        <title>Genome- and Community-Level Interaction Insights into Carbon Utilization and Element Cycling Functions of Hydrothermarchaeota in Hydrothermal Sediment.</title>
        <authorList>
            <person name="Zhou Z."/>
            <person name="Liu Y."/>
            <person name="Xu W."/>
            <person name="Pan J."/>
            <person name="Luo Z.H."/>
            <person name="Li M."/>
        </authorList>
    </citation>
    <scope>NUCLEOTIDE SEQUENCE [LARGE SCALE GENOMIC DNA]</scope>
    <source>
        <strain evidence="2">SpSt-885</strain>
    </source>
</reference>
<dbReference type="EMBL" id="DTLS01000142">
    <property type="protein sequence ID" value="HGZ60521.1"/>
    <property type="molecule type" value="Genomic_DNA"/>
</dbReference>
<evidence type="ECO:0000256" key="1">
    <source>
        <dbReference type="SAM" id="Phobius"/>
    </source>
</evidence>
<name>A0A7J3SLL7_9CREN</name>
<dbReference type="AlphaFoldDB" id="A0A7J3SLL7"/>